<evidence type="ECO:0000256" key="2">
    <source>
        <dbReference type="ARBA" id="ARBA00022475"/>
    </source>
</evidence>
<keyword evidence="5 6" id="KW-0472">Membrane</keyword>
<dbReference type="RefSeq" id="WP_183373719.1">
    <property type="nucleotide sequence ID" value="NZ_CBCSFZ010000003.1"/>
</dbReference>
<evidence type="ECO:0000259" key="7">
    <source>
        <dbReference type="Pfam" id="PF00482"/>
    </source>
</evidence>
<reference evidence="8 9" key="1">
    <citation type="submission" date="2020-08" db="EMBL/GenBank/DDBJ databases">
        <title>Sequencing the genomes of 1000 actinobacteria strains.</title>
        <authorList>
            <person name="Klenk H.-P."/>
        </authorList>
    </citation>
    <scope>NUCLEOTIDE SEQUENCE [LARGE SCALE GENOMIC DNA]</scope>
    <source>
        <strain evidence="8 9">DSM 23040</strain>
    </source>
</reference>
<evidence type="ECO:0000256" key="4">
    <source>
        <dbReference type="ARBA" id="ARBA00022989"/>
    </source>
</evidence>
<accession>A0A839QNF4</accession>
<keyword evidence="4 6" id="KW-1133">Transmembrane helix</keyword>
<dbReference type="PANTHER" id="PTHR35007:SF2">
    <property type="entry name" value="PILUS ASSEMBLE PROTEIN"/>
    <property type="match status" value="1"/>
</dbReference>
<dbReference type="GO" id="GO:0005886">
    <property type="term" value="C:plasma membrane"/>
    <property type="evidence" value="ECO:0007669"/>
    <property type="project" value="UniProtKB-SubCell"/>
</dbReference>
<feature type="transmembrane region" description="Helical" evidence="6">
    <location>
        <begin position="57"/>
        <end position="78"/>
    </location>
</feature>
<dbReference type="EMBL" id="JACHWP010000001">
    <property type="protein sequence ID" value="MBB3022003.1"/>
    <property type="molecule type" value="Genomic_DNA"/>
</dbReference>
<dbReference type="AlphaFoldDB" id="A0A839QNF4"/>
<name>A0A839QNF4_9MICO</name>
<feature type="transmembrane region" description="Helical" evidence="6">
    <location>
        <begin position="6"/>
        <end position="24"/>
    </location>
</feature>
<proteinExistence type="predicted"/>
<dbReference type="Pfam" id="PF00482">
    <property type="entry name" value="T2SSF"/>
    <property type="match status" value="1"/>
</dbReference>
<keyword evidence="3 6" id="KW-0812">Transmembrane</keyword>
<dbReference type="InterPro" id="IPR018076">
    <property type="entry name" value="T2SS_GspF_dom"/>
</dbReference>
<comment type="caution">
    <text evidence="8">The sequence shown here is derived from an EMBL/GenBank/DDBJ whole genome shotgun (WGS) entry which is preliminary data.</text>
</comment>
<evidence type="ECO:0000313" key="8">
    <source>
        <dbReference type="EMBL" id="MBB3022003.1"/>
    </source>
</evidence>
<protein>
    <submittedName>
        <fullName evidence="8">Tight adherence protein B</fullName>
    </submittedName>
</protein>
<evidence type="ECO:0000256" key="6">
    <source>
        <dbReference type="SAM" id="Phobius"/>
    </source>
</evidence>
<evidence type="ECO:0000256" key="1">
    <source>
        <dbReference type="ARBA" id="ARBA00004651"/>
    </source>
</evidence>
<comment type="subcellular location">
    <subcellularLocation>
        <location evidence="1">Cell membrane</location>
        <topology evidence="1">Multi-pass membrane protein</topology>
    </subcellularLocation>
</comment>
<keyword evidence="9" id="KW-1185">Reference proteome</keyword>
<evidence type="ECO:0000256" key="3">
    <source>
        <dbReference type="ARBA" id="ARBA00022692"/>
    </source>
</evidence>
<gene>
    <name evidence="8" type="ORF">FHX50_000251</name>
</gene>
<sequence length="290" mass="31235">MAVKGIILGAVLGMGALLIFMSAWEDERSPKRRARSRAAQRLSDDLTRIGLLRVEPIHLAAVSVLLAGLVFLIALGATTAMVPSIAAGALALTAPIAIVRMLAQKRRDSLKDVWPDLIEHVNSAVRAGMSLPEALAQLAEHGPEPLRDSFSDFARDYQATGDFGHCLDRLKMRLADPVGDRIVEALRITRDVGGTDLGALLRTLAQFLRDDARVRSELEARQSWTVNGARLALVAPWAVLAMMVMRPEAAEAYDTPAGAALIAGGAVVSIAAYRLMVRIGRLPHDQRTLA</sequence>
<evidence type="ECO:0000313" key="9">
    <source>
        <dbReference type="Proteomes" id="UP000568050"/>
    </source>
</evidence>
<dbReference type="Proteomes" id="UP000568050">
    <property type="component" value="Unassembled WGS sequence"/>
</dbReference>
<organism evidence="8 9">
    <name type="scientific">Helcobacillus massiliensis</name>
    <dbReference type="NCBI Taxonomy" id="521392"/>
    <lineage>
        <taxon>Bacteria</taxon>
        <taxon>Bacillati</taxon>
        <taxon>Actinomycetota</taxon>
        <taxon>Actinomycetes</taxon>
        <taxon>Micrococcales</taxon>
        <taxon>Dermabacteraceae</taxon>
        <taxon>Helcobacillus</taxon>
    </lineage>
</organism>
<evidence type="ECO:0000256" key="5">
    <source>
        <dbReference type="ARBA" id="ARBA00023136"/>
    </source>
</evidence>
<dbReference type="PANTHER" id="PTHR35007">
    <property type="entry name" value="INTEGRAL MEMBRANE PROTEIN-RELATED"/>
    <property type="match status" value="1"/>
</dbReference>
<feature type="transmembrane region" description="Helical" evidence="6">
    <location>
        <begin position="84"/>
        <end position="103"/>
    </location>
</feature>
<keyword evidence="2" id="KW-1003">Cell membrane</keyword>
<feature type="domain" description="Type II secretion system protein GspF" evidence="7">
    <location>
        <begin position="118"/>
        <end position="244"/>
    </location>
</feature>
<feature type="transmembrane region" description="Helical" evidence="6">
    <location>
        <begin position="257"/>
        <end position="277"/>
    </location>
</feature>
<feature type="transmembrane region" description="Helical" evidence="6">
    <location>
        <begin position="224"/>
        <end position="245"/>
    </location>
</feature>